<dbReference type="RefSeq" id="WP_125999427.1">
    <property type="nucleotide sequence ID" value="NZ_QRAL01000026.1"/>
</dbReference>
<organism evidence="2 3">
    <name type="scientific">Sphingobium yanoikuyae</name>
    <name type="common">Sphingomonas yanoikuyae</name>
    <dbReference type="NCBI Taxonomy" id="13690"/>
    <lineage>
        <taxon>Bacteria</taxon>
        <taxon>Pseudomonadati</taxon>
        <taxon>Pseudomonadota</taxon>
        <taxon>Alphaproteobacteria</taxon>
        <taxon>Sphingomonadales</taxon>
        <taxon>Sphingomonadaceae</taxon>
        <taxon>Sphingobium</taxon>
    </lineage>
</organism>
<reference evidence="2 3" key="1">
    <citation type="submission" date="2018-07" db="EMBL/GenBank/DDBJ databases">
        <title>Genomic and Epidemiologic Investigation of an Indolent Hospital Outbreak.</title>
        <authorList>
            <person name="Johnson R.C."/>
            <person name="Deming C."/>
            <person name="Conlan S."/>
            <person name="Zellmer C.J."/>
            <person name="Michelin A.V."/>
            <person name="Lee-Lin S."/>
            <person name="Thomas P.J."/>
            <person name="Park M."/>
            <person name="Weingarten R.A."/>
            <person name="Less J."/>
            <person name="Dekker J.P."/>
            <person name="Frank K.M."/>
            <person name="Musser K.A."/>
            <person name="Mcquiston J.R."/>
            <person name="Henderson D.K."/>
            <person name="Lau A.F."/>
            <person name="Palmore T.N."/>
            <person name="Segre J.A."/>
        </authorList>
    </citation>
    <scope>NUCLEOTIDE SEQUENCE [LARGE SCALE GENOMIC DNA]</scope>
    <source>
        <strain evidence="2 3">SK-NIH.Env6_1116</strain>
    </source>
</reference>
<dbReference type="AlphaFoldDB" id="A0A430BQ87"/>
<evidence type="ECO:0000313" key="3">
    <source>
        <dbReference type="Proteomes" id="UP000287401"/>
    </source>
</evidence>
<protein>
    <submittedName>
        <fullName evidence="2">Uncharacterized protein</fullName>
    </submittedName>
</protein>
<gene>
    <name evidence="2" type="ORF">DAH51_19440</name>
</gene>
<keyword evidence="1" id="KW-0472">Membrane</keyword>
<name>A0A430BQ87_SPHYA</name>
<feature type="transmembrane region" description="Helical" evidence="1">
    <location>
        <begin position="93"/>
        <end position="116"/>
    </location>
</feature>
<comment type="caution">
    <text evidence="2">The sequence shown here is derived from an EMBL/GenBank/DDBJ whole genome shotgun (WGS) entry which is preliminary data.</text>
</comment>
<dbReference type="EMBL" id="QRAL01000026">
    <property type="protein sequence ID" value="RSU54847.1"/>
    <property type="molecule type" value="Genomic_DNA"/>
</dbReference>
<keyword evidence="1" id="KW-0812">Transmembrane</keyword>
<evidence type="ECO:0000313" key="2">
    <source>
        <dbReference type="EMBL" id="RSU54847.1"/>
    </source>
</evidence>
<keyword evidence="1" id="KW-1133">Transmembrane helix</keyword>
<feature type="transmembrane region" description="Helical" evidence="1">
    <location>
        <begin position="48"/>
        <end position="73"/>
    </location>
</feature>
<dbReference type="Proteomes" id="UP000287401">
    <property type="component" value="Unassembled WGS sequence"/>
</dbReference>
<proteinExistence type="predicted"/>
<evidence type="ECO:0000256" key="1">
    <source>
        <dbReference type="SAM" id="Phobius"/>
    </source>
</evidence>
<accession>A0A430BQ87</accession>
<sequence>MVFSIQFDAASLLRGLEQRSSHDMMIEDREAAMFAQARYAYHENSMLFVQYVLTAQMTFAAVALAVHIVSWMLGAPVGFFDTPTLLTAVEPVMHVMGVMLLPSLGWAAGMIANWFLDDIIDEAGPYQLIGDAAGQAACLLLFPKALALSAIPV</sequence>